<dbReference type="HAMAP" id="MF_00240">
    <property type="entry name" value="LolA"/>
    <property type="match status" value="1"/>
</dbReference>
<dbReference type="InterPro" id="IPR029046">
    <property type="entry name" value="LolA/LolB/LppX"/>
</dbReference>
<evidence type="ECO:0000256" key="4">
    <source>
        <dbReference type="ARBA" id="ARBA00014035"/>
    </source>
</evidence>
<accession>E6QTR1</accession>
<keyword evidence="7" id="KW-0653">Protein transport</keyword>
<dbReference type="CDD" id="cd16325">
    <property type="entry name" value="LolA"/>
    <property type="match status" value="1"/>
</dbReference>
<comment type="subunit">
    <text evidence="3">Monomer.</text>
</comment>
<keyword evidence="6" id="KW-0574">Periplasm</keyword>
<dbReference type="GO" id="GO:0042953">
    <property type="term" value="P:lipoprotein transport"/>
    <property type="evidence" value="ECO:0007669"/>
    <property type="project" value="InterPro"/>
</dbReference>
<evidence type="ECO:0000256" key="8">
    <source>
        <dbReference type="ARBA" id="ARBA00023186"/>
    </source>
</evidence>
<dbReference type="InterPro" id="IPR018323">
    <property type="entry name" value="OM_lipoprot_carrier_LolA_Pbac"/>
</dbReference>
<dbReference type="EMBL" id="CABR01000097">
    <property type="protein sequence ID" value="CBI10633.1"/>
    <property type="molecule type" value="Genomic_DNA"/>
</dbReference>
<evidence type="ECO:0000256" key="7">
    <source>
        <dbReference type="ARBA" id="ARBA00022927"/>
    </source>
</evidence>
<sequence>MKLILILALFSLSSSAFADGIDVLHAFIADTHTAQAQFTQTVYDRHHVVRQQSSGSMAFSRPSKFRWVYQKPYAQIIVGDGKKIYLYDEDLSQVTIKSMNHALGSSPAALLAGDNAVEKYYQFSDSGSHGDLTSLIATPKDKESPYQHIEMDFDHTQLVRLIIQDNFGMTTELNLTHWVRNPKLPASDFTFTPPAGVDVVSDQP</sequence>
<evidence type="ECO:0000256" key="1">
    <source>
        <dbReference type="ARBA" id="ARBA00004418"/>
    </source>
</evidence>
<gene>
    <name evidence="9" type="primary">lolA</name>
    <name evidence="9" type="ORF">CARN7_1426</name>
</gene>
<dbReference type="Gene3D" id="2.50.20.10">
    <property type="entry name" value="Lipoprotein localisation LolA/LolB/LppX"/>
    <property type="match status" value="1"/>
</dbReference>
<keyword evidence="8" id="KW-0143">Chaperone</keyword>
<organism evidence="9">
    <name type="scientific">mine drainage metagenome</name>
    <dbReference type="NCBI Taxonomy" id="410659"/>
    <lineage>
        <taxon>unclassified sequences</taxon>
        <taxon>metagenomes</taxon>
        <taxon>ecological metagenomes</taxon>
    </lineage>
</organism>
<comment type="similarity">
    <text evidence="2">Belongs to the LolA family.</text>
</comment>
<comment type="subcellular location">
    <subcellularLocation>
        <location evidence="1">Periplasm</location>
    </subcellularLocation>
</comment>
<evidence type="ECO:0000256" key="2">
    <source>
        <dbReference type="ARBA" id="ARBA00007615"/>
    </source>
</evidence>
<dbReference type="GO" id="GO:0042597">
    <property type="term" value="C:periplasmic space"/>
    <property type="evidence" value="ECO:0007669"/>
    <property type="project" value="UniProtKB-SubCell"/>
</dbReference>
<evidence type="ECO:0000256" key="6">
    <source>
        <dbReference type="ARBA" id="ARBA00022764"/>
    </source>
</evidence>
<dbReference type="NCBIfam" id="TIGR00547">
    <property type="entry name" value="lolA"/>
    <property type="match status" value="1"/>
</dbReference>
<keyword evidence="5" id="KW-0813">Transport</keyword>
<evidence type="ECO:0000256" key="3">
    <source>
        <dbReference type="ARBA" id="ARBA00011245"/>
    </source>
</evidence>
<reference evidence="9" key="1">
    <citation type="submission" date="2009-10" db="EMBL/GenBank/DDBJ databases">
        <title>Diversity of trophic interactions inside an arsenic-rich microbial ecosystem.</title>
        <authorList>
            <person name="Bertin P.N."/>
            <person name="Heinrich-Salmeron A."/>
            <person name="Pelletier E."/>
            <person name="Goulhen-Chollet F."/>
            <person name="Arsene-Ploetze F."/>
            <person name="Gallien S."/>
            <person name="Calteau A."/>
            <person name="Vallenet D."/>
            <person name="Casiot C."/>
            <person name="Chane-Woon-Ming B."/>
            <person name="Giloteaux L."/>
            <person name="Barakat M."/>
            <person name="Bonnefoy V."/>
            <person name="Bruneel O."/>
            <person name="Chandler M."/>
            <person name="Cleiss J."/>
            <person name="Duran R."/>
            <person name="Elbaz-Poulichet F."/>
            <person name="Fonknechten N."/>
            <person name="Lauga B."/>
            <person name="Mornico D."/>
            <person name="Ortet P."/>
            <person name="Schaeffer C."/>
            <person name="Siguier P."/>
            <person name="Alexander Thil Smith A."/>
            <person name="Van Dorsselaer A."/>
            <person name="Weissenbach J."/>
            <person name="Medigue C."/>
            <person name="Le Paslier D."/>
        </authorList>
    </citation>
    <scope>NUCLEOTIDE SEQUENCE</scope>
</reference>
<dbReference type="Pfam" id="PF03548">
    <property type="entry name" value="LolA"/>
    <property type="match status" value="1"/>
</dbReference>
<evidence type="ECO:0000256" key="5">
    <source>
        <dbReference type="ARBA" id="ARBA00022448"/>
    </source>
</evidence>
<evidence type="ECO:0000313" key="9">
    <source>
        <dbReference type="EMBL" id="CBI10633.1"/>
    </source>
</evidence>
<keyword evidence="9" id="KW-0449">Lipoprotein</keyword>
<dbReference type="PANTHER" id="PTHR35869">
    <property type="entry name" value="OUTER-MEMBRANE LIPOPROTEIN CARRIER PROTEIN"/>
    <property type="match status" value="1"/>
</dbReference>
<dbReference type="SUPFAM" id="SSF89392">
    <property type="entry name" value="Prokaryotic lipoproteins and lipoprotein localization factors"/>
    <property type="match status" value="1"/>
</dbReference>
<proteinExistence type="inferred from homology"/>
<dbReference type="PANTHER" id="PTHR35869:SF1">
    <property type="entry name" value="OUTER-MEMBRANE LIPOPROTEIN CARRIER PROTEIN"/>
    <property type="match status" value="1"/>
</dbReference>
<dbReference type="AlphaFoldDB" id="E6QTR1"/>
<protein>
    <recommendedName>
        <fullName evidence="4">Outer-membrane lipoprotein carrier protein</fullName>
    </recommendedName>
</protein>
<dbReference type="InterPro" id="IPR004564">
    <property type="entry name" value="OM_lipoprot_carrier_LolA-like"/>
</dbReference>
<comment type="caution">
    <text evidence="9">The sequence shown here is derived from an EMBL/GenBank/DDBJ whole genome shotgun (WGS) entry which is preliminary data.</text>
</comment>
<name>E6QTR1_9ZZZZ</name>